<gene>
    <name evidence="3" type="ORF">SAMN04488535_2001</name>
</gene>
<evidence type="ECO:0000313" key="3">
    <source>
        <dbReference type="EMBL" id="SDM12203.1"/>
    </source>
</evidence>
<evidence type="ECO:0000259" key="2">
    <source>
        <dbReference type="Pfam" id="PF03703"/>
    </source>
</evidence>
<evidence type="ECO:0000313" key="4">
    <source>
        <dbReference type="Proteomes" id="UP000199350"/>
    </source>
</evidence>
<dbReference type="AlphaFoldDB" id="A0A1G9QMK9"/>
<accession>A0A1G9QMK9</accession>
<evidence type="ECO:0000256" key="1">
    <source>
        <dbReference type="SAM" id="Phobius"/>
    </source>
</evidence>
<dbReference type="RefSeq" id="WP_092151720.1">
    <property type="nucleotide sequence ID" value="NZ_LT629700.1"/>
</dbReference>
<protein>
    <recommendedName>
        <fullName evidence="2">YdbS-like PH domain-containing protein</fullName>
    </recommendedName>
</protein>
<dbReference type="PANTHER" id="PTHR34473">
    <property type="entry name" value="UPF0699 TRANSMEMBRANE PROTEIN YDBS"/>
    <property type="match status" value="1"/>
</dbReference>
<reference evidence="4" key="1">
    <citation type="submission" date="2016-10" db="EMBL/GenBank/DDBJ databases">
        <authorList>
            <person name="Varghese N."/>
            <person name="Submissions S."/>
        </authorList>
    </citation>
    <scope>NUCLEOTIDE SEQUENCE [LARGE SCALE GENOMIC DNA]</scope>
    <source>
        <strain evidence="4">DSM 20632</strain>
    </source>
</reference>
<organism evidence="3 4">
    <name type="scientific">Corynebacterium mycetoides</name>
    <dbReference type="NCBI Taxonomy" id="38302"/>
    <lineage>
        <taxon>Bacteria</taxon>
        <taxon>Bacillati</taxon>
        <taxon>Actinomycetota</taxon>
        <taxon>Actinomycetes</taxon>
        <taxon>Mycobacteriales</taxon>
        <taxon>Corynebacteriaceae</taxon>
        <taxon>Corynebacterium</taxon>
    </lineage>
</organism>
<name>A0A1G9QMK9_9CORY</name>
<feature type="domain" description="YdbS-like PH" evidence="2">
    <location>
        <begin position="65"/>
        <end position="142"/>
    </location>
</feature>
<keyword evidence="4" id="KW-1185">Reference proteome</keyword>
<proteinExistence type="predicted"/>
<dbReference type="PANTHER" id="PTHR34473:SF3">
    <property type="entry name" value="TRANSMEMBRANE PROTEIN-RELATED"/>
    <property type="match status" value="1"/>
</dbReference>
<keyword evidence="1" id="KW-1133">Transmembrane helix</keyword>
<dbReference type="Pfam" id="PF03703">
    <property type="entry name" value="bPH_2"/>
    <property type="match status" value="1"/>
</dbReference>
<dbReference type="OrthoDB" id="7364633at2"/>
<dbReference type="STRING" id="38302.SAMN04488535_2001"/>
<dbReference type="Proteomes" id="UP000199350">
    <property type="component" value="Chromosome I"/>
</dbReference>
<feature type="transmembrane region" description="Helical" evidence="1">
    <location>
        <begin position="41"/>
        <end position="60"/>
    </location>
</feature>
<dbReference type="InterPro" id="IPR005182">
    <property type="entry name" value="YdbS-like_PH"/>
</dbReference>
<dbReference type="EMBL" id="LT629700">
    <property type="protein sequence ID" value="SDM12203.1"/>
    <property type="molecule type" value="Genomic_DNA"/>
</dbReference>
<keyword evidence="1" id="KW-0472">Membrane</keyword>
<sequence length="153" mass="16631">METELNGVSMKLVIPHYITLVVWAALVLGALSWTYVRWGSWWLVPLGAAAAVVLWGLVLVPLRVRALGWKETDDELVLARGRLRRTVTVIPYGRIQFVDVTTGPVGRALGLKSLAVNTASTSSISKLPGIEAAEADALRDRLAAKARERMSGL</sequence>
<keyword evidence="1" id="KW-0812">Transmembrane</keyword>
<feature type="transmembrane region" description="Helical" evidence="1">
    <location>
        <begin position="12"/>
        <end position="35"/>
    </location>
</feature>